<reference evidence="1 2" key="1">
    <citation type="journal article" date="2006" name="J. Bacteriol.">
        <title>The genome sequence of the obligately chemolithoautotrophic, facultatively anaerobic bacterium Thiobacillus denitrificans.</title>
        <authorList>
            <person name="Beller H.R."/>
            <person name="Chain P.S."/>
            <person name="Letain T.E."/>
            <person name="Chakicherla A."/>
            <person name="Larimer F.W."/>
            <person name="Richardson P.M."/>
            <person name="Coleman M.A."/>
            <person name="Wood A.P."/>
            <person name="Kelly D.P."/>
        </authorList>
    </citation>
    <scope>NUCLEOTIDE SEQUENCE [LARGE SCALE GENOMIC DNA]</scope>
    <source>
        <strain evidence="1 2">ATCC 25259</strain>
    </source>
</reference>
<keyword evidence="2" id="KW-1185">Reference proteome</keyword>
<name>Q3SK25_THIDA</name>
<organism evidence="1 2">
    <name type="scientific">Thiobacillus denitrificans (strain ATCC 25259 / T1)</name>
    <dbReference type="NCBI Taxonomy" id="292415"/>
    <lineage>
        <taxon>Bacteria</taxon>
        <taxon>Pseudomonadati</taxon>
        <taxon>Pseudomonadota</taxon>
        <taxon>Betaproteobacteria</taxon>
        <taxon>Nitrosomonadales</taxon>
        <taxon>Thiobacillaceae</taxon>
        <taxon>Thiobacillus</taxon>
    </lineage>
</organism>
<dbReference type="KEGG" id="tbd:Tbd_1016"/>
<protein>
    <submittedName>
        <fullName evidence="1">Uncharacterized protein</fullName>
    </submittedName>
</protein>
<gene>
    <name evidence="1" type="ordered locus">Tbd_1016</name>
</gene>
<sequence length="91" mass="10038">MAGRSKSGLEISALAKVEKKKGEIPDLSEEASRLIENPSLLRRSSSEDLAATLAKLHGNVVRLAALRQEFESEFASVEEQIRPHREKALGR</sequence>
<dbReference type="AlphaFoldDB" id="Q3SK25"/>
<dbReference type="Proteomes" id="UP000008291">
    <property type="component" value="Chromosome"/>
</dbReference>
<evidence type="ECO:0000313" key="2">
    <source>
        <dbReference type="Proteomes" id="UP000008291"/>
    </source>
</evidence>
<dbReference type="HOGENOM" id="CLU_2426046_0_0_4"/>
<evidence type="ECO:0000313" key="1">
    <source>
        <dbReference type="EMBL" id="AAZ96969.1"/>
    </source>
</evidence>
<dbReference type="EMBL" id="CP000116">
    <property type="protein sequence ID" value="AAZ96969.1"/>
    <property type="molecule type" value="Genomic_DNA"/>
</dbReference>
<proteinExistence type="predicted"/>
<accession>Q3SK25</accession>